<dbReference type="AlphaFoldDB" id="A0A919MRM8"/>
<accession>A0A919MRM8</accession>
<feature type="compositionally biased region" description="Basic and acidic residues" evidence="1">
    <location>
        <begin position="108"/>
        <end position="117"/>
    </location>
</feature>
<proteinExistence type="predicted"/>
<organism evidence="2 3">
    <name type="scientific">Paractinoplanes rishiriensis</name>
    <dbReference type="NCBI Taxonomy" id="1050105"/>
    <lineage>
        <taxon>Bacteria</taxon>
        <taxon>Bacillati</taxon>
        <taxon>Actinomycetota</taxon>
        <taxon>Actinomycetes</taxon>
        <taxon>Micromonosporales</taxon>
        <taxon>Micromonosporaceae</taxon>
        <taxon>Paractinoplanes</taxon>
    </lineage>
</organism>
<name>A0A919MRM8_9ACTN</name>
<dbReference type="Proteomes" id="UP000636960">
    <property type="component" value="Unassembled WGS sequence"/>
</dbReference>
<gene>
    <name evidence="2" type="ORF">Ari01nite_02180</name>
</gene>
<protein>
    <submittedName>
        <fullName evidence="2">Uncharacterized protein</fullName>
    </submittedName>
</protein>
<sequence>MDEPDELTVQALGKLSEALETVERARGHLYSMHQLTGTADFQLDEAVSLFMQAGHEDTAERIQRELIGRNVTPGHWTFQLVEEYDDGYYADFRAIERAARDELAQGRRHLHEAELKERRRTHGRAGHEAR</sequence>
<evidence type="ECO:0000256" key="1">
    <source>
        <dbReference type="SAM" id="MobiDB-lite"/>
    </source>
</evidence>
<evidence type="ECO:0000313" key="3">
    <source>
        <dbReference type="Proteomes" id="UP000636960"/>
    </source>
</evidence>
<dbReference type="EMBL" id="BOMV01000001">
    <property type="protein sequence ID" value="GIE92753.1"/>
    <property type="molecule type" value="Genomic_DNA"/>
</dbReference>
<dbReference type="RefSeq" id="WP_203778486.1">
    <property type="nucleotide sequence ID" value="NZ_BOMV01000001.1"/>
</dbReference>
<evidence type="ECO:0000313" key="2">
    <source>
        <dbReference type="EMBL" id="GIE92753.1"/>
    </source>
</evidence>
<feature type="region of interest" description="Disordered" evidence="1">
    <location>
        <begin position="108"/>
        <end position="130"/>
    </location>
</feature>
<keyword evidence="3" id="KW-1185">Reference proteome</keyword>
<comment type="caution">
    <text evidence="2">The sequence shown here is derived from an EMBL/GenBank/DDBJ whole genome shotgun (WGS) entry which is preliminary data.</text>
</comment>
<reference evidence="2" key="1">
    <citation type="submission" date="2021-01" db="EMBL/GenBank/DDBJ databases">
        <title>Whole genome shotgun sequence of Actinoplanes rishiriensis NBRC 108556.</title>
        <authorList>
            <person name="Komaki H."/>
            <person name="Tamura T."/>
        </authorList>
    </citation>
    <scope>NUCLEOTIDE SEQUENCE</scope>
    <source>
        <strain evidence="2">NBRC 108556</strain>
    </source>
</reference>